<dbReference type="EMBL" id="JAVFWL010000004">
    <property type="protein sequence ID" value="KAK6750942.1"/>
    <property type="molecule type" value="Genomic_DNA"/>
</dbReference>
<reference evidence="1 2" key="1">
    <citation type="submission" date="2023-08" db="EMBL/GenBank/DDBJ databases">
        <title>A Necator americanus chromosomal reference genome.</title>
        <authorList>
            <person name="Ilik V."/>
            <person name="Petrzelkova K.J."/>
            <person name="Pardy F."/>
            <person name="Fuh T."/>
            <person name="Niatou-Singa F.S."/>
            <person name="Gouil Q."/>
            <person name="Baker L."/>
            <person name="Ritchie M.E."/>
            <person name="Jex A.R."/>
            <person name="Gazzola D."/>
            <person name="Li H."/>
            <person name="Toshio Fujiwara R."/>
            <person name="Zhan B."/>
            <person name="Aroian R.V."/>
            <person name="Pafco B."/>
            <person name="Schwarz E.M."/>
        </authorList>
    </citation>
    <scope>NUCLEOTIDE SEQUENCE [LARGE SCALE GENOMIC DNA]</scope>
    <source>
        <strain evidence="1 2">Aroian</strain>
        <tissue evidence="1">Whole animal</tissue>
    </source>
</reference>
<evidence type="ECO:0000313" key="2">
    <source>
        <dbReference type="Proteomes" id="UP001303046"/>
    </source>
</evidence>
<evidence type="ECO:0000313" key="1">
    <source>
        <dbReference type="EMBL" id="KAK6750942.1"/>
    </source>
</evidence>
<name>A0ABR1DKN2_NECAM</name>
<keyword evidence="2" id="KW-1185">Reference proteome</keyword>
<organism evidence="1 2">
    <name type="scientific">Necator americanus</name>
    <name type="common">Human hookworm</name>
    <dbReference type="NCBI Taxonomy" id="51031"/>
    <lineage>
        <taxon>Eukaryota</taxon>
        <taxon>Metazoa</taxon>
        <taxon>Ecdysozoa</taxon>
        <taxon>Nematoda</taxon>
        <taxon>Chromadorea</taxon>
        <taxon>Rhabditida</taxon>
        <taxon>Rhabditina</taxon>
        <taxon>Rhabditomorpha</taxon>
        <taxon>Strongyloidea</taxon>
        <taxon>Ancylostomatidae</taxon>
        <taxon>Bunostominae</taxon>
        <taxon>Necator</taxon>
    </lineage>
</organism>
<protein>
    <recommendedName>
        <fullName evidence="3">Reverse transcriptase domain-containing protein</fullName>
    </recommendedName>
</protein>
<accession>A0ABR1DKN2</accession>
<proteinExistence type="predicted"/>
<dbReference type="Proteomes" id="UP001303046">
    <property type="component" value="Unassembled WGS sequence"/>
</dbReference>
<evidence type="ECO:0008006" key="3">
    <source>
        <dbReference type="Google" id="ProtNLM"/>
    </source>
</evidence>
<sequence>MPLCFTFINLMKAFDSVETEAPKLRRSWKPWPTEASPLKKPNLQVRWVSDVPFKFNGTKISERTSYVYLSREMSMMNDLTPELGGRRRAVWGAYKNIEDVVKKTKNTRLRAPSPLYFTSSTLPYLLL</sequence>
<comment type="caution">
    <text evidence="1">The sequence shown here is derived from an EMBL/GenBank/DDBJ whole genome shotgun (WGS) entry which is preliminary data.</text>
</comment>
<gene>
    <name evidence="1" type="primary">Necator_chrIV.g16028</name>
    <name evidence="1" type="ORF">RB195_002732</name>
</gene>